<dbReference type="InterPro" id="IPR046806">
    <property type="entry name" value="MrpA_C/MbhE"/>
</dbReference>
<evidence type="ECO:0000259" key="11">
    <source>
        <dbReference type="Pfam" id="PF00361"/>
    </source>
</evidence>
<feature type="transmembrane region" description="Helical" evidence="10">
    <location>
        <begin position="158"/>
        <end position="184"/>
    </location>
</feature>
<feature type="transmembrane region" description="Helical" evidence="10">
    <location>
        <begin position="446"/>
        <end position="466"/>
    </location>
</feature>
<evidence type="ECO:0000256" key="8">
    <source>
        <dbReference type="ARBA" id="ARBA00023136"/>
    </source>
</evidence>
<dbReference type="InterPro" id="IPR025383">
    <property type="entry name" value="MrpA_C/MbhD"/>
</dbReference>
<feature type="transmembrane region" description="Helical" evidence="10">
    <location>
        <begin position="366"/>
        <end position="388"/>
    </location>
</feature>
<feature type="transmembrane region" description="Helical" evidence="10">
    <location>
        <begin position="498"/>
        <end position="518"/>
    </location>
</feature>
<feature type="transmembrane region" description="Helical" evidence="10">
    <location>
        <begin position="323"/>
        <end position="345"/>
    </location>
</feature>
<comment type="caution">
    <text evidence="15">The sequence shown here is derived from an EMBL/GenBank/DDBJ whole genome shotgun (WGS) entry which is preliminary data.</text>
</comment>
<dbReference type="Pfam" id="PF20501">
    <property type="entry name" value="MbhE"/>
    <property type="match status" value="1"/>
</dbReference>
<dbReference type="RefSeq" id="WP_377522697.1">
    <property type="nucleotide sequence ID" value="NZ_JBHTLD010000011.1"/>
</dbReference>
<feature type="domain" description="NADH:quinone oxidoreductase/Mrp antiporter transmembrane" evidence="11">
    <location>
        <begin position="124"/>
        <end position="408"/>
    </location>
</feature>
<keyword evidence="6 10" id="KW-1133">Transmembrane helix</keyword>
<feature type="transmembrane region" description="Helical" evidence="10">
    <location>
        <begin position="688"/>
        <end position="709"/>
    </location>
</feature>
<keyword evidence="7" id="KW-0406">Ion transport</keyword>
<dbReference type="PANTHER" id="PTHR43373:SF1">
    <property type="entry name" value="NA(+)_H(+) ANTIPORTER SUBUNIT A"/>
    <property type="match status" value="1"/>
</dbReference>
<evidence type="ECO:0000256" key="1">
    <source>
        <dbReference type="ARBA" id="ARBA00004651"/>
    </source>
</evidence>
<accession>A0ABW3SKJ1</accession>
<evidence type="ECO:0000256" key="3">
    <source>
        <dbReference type="ARBA" id="ARBA00022449"/>
    </source>
</evidence>
<gene>
    <name evidence="15" type="primary">mbhE</name>
    <name evidence="15" type="ORF">ACFQ2O_02660</name>
</gene>
<keyword evidence="3" id="KW-0050">Antiport</keyword>
<dbReference type="Pfam" id="PF00361">
    <property type="entry name" value="Proton_antipo_M"/>
    <property type="match status" value="1"/>
</dbReference>
<evidence type="ECO:0000256" key="4">
    <source>
        <dbReference type="ARBA" id="ARBA00022475"/>
    </source>
</evidence>
<dbReference type="InterPro" id="IPR001750">
    <property type="entry name" value="ND/Mrp_TM"/>
</dbReference>
<keyword evidence="8 10" id="KW-0472">Membrane</keyword>
<dbReference type="Pfam" id="PF13244">
    <property type="entry name" value="MbhD"/>
    <property type="match status" value="1"/>
</dbReference>
<evidence type="ECO:0000256" key="2">
    <source>
        <dbReference type="ARBA" id="ARBA00022448"/>
    </source>
</evidence>
<evidence type="ECO:0000256" key="9">
    <source>
        <dbReference type="RuleBase" id="RU000320"/>
    </source>
</evidence>
<feature type="transmembrane region" description="Helical" evidence="10">
    <location>
        <begin position="269"/>
        <end position="289"/>
    </location>
</feature>
<dbReference type="EMBL" id="JBHTLD010000011">
    <property type="protein sequence ID" value="MFD1185093.1"/>
    <property type="molecule type" value="Genomic_DNA"/>
</dbReference>
<feature type="transmembrane region" description="Helical" evidence="10">
    <location>
        <begin position="204"/>
        <end position="229"/>
    </location>
</feature>
<dbReference type="PANTHER" id="PTHR43373">
    <property type="entry name" value="NA(+)/H(+) ANTIPORTER SUBUNIT"/>
    <property type="match status" value="1"/>
</dbReference>
<evidence type="ECO:0000313" key="16">
    <source>
        <dbReference type="Proteomes" id="UP001597094"/>
    </source>
</evidence>
<proteinExistence type="predicted"/>
<dbReference type="Pfam" id="PF00662">
    <property type="entry name" value="Proton_antipo_N"/>
    <property type="match status" value="1"/>
</dbReference>
<feature type="transmembrane region" description="Helical" evidence="10">
    <location>
        <begin position="107"/>
        <end position="137"/>
    </location>
</feature>
<evidence type="ECO:0000259" key="14">
    <source>
        <dbReference type="Pfam" id="PF20501"/>
    </source>
</evidence>
<comment type="subcellular location">
    <subcellularLocation>
        <location evidence="1">Cell membrane</location>
        <topology evidence="1">Multi-pass membrane protein</topology>
    </subcellularLocation>
    <subcellularLocation>
        <location evidence="9">Membrane</location>
        <topology evidence="9">Multi-pass membrane protein</topology>
    </subcellularLocation>
</comment>
<keyword evidence="4" id="KW-1003">Cell membrane</keyword>
<evidence type="ECO:0000259" key="13">
    <source>
        <dbReference type="Pfam" id="PF13244"/>
    </source>
</evidence>
<name>A0ABW3SKJ1_9BACT</name>
<feature type="transmembrane region" description="Helical" evidence="10">
    <location>
        <begin position="564"/>
        <end position="584"/>
    </location>
</feature>
<feature type="transmembrane region" description="Helical" evidence="10">
    <location>
        <begin position="629"/>
        <end position="649"/>
    </location>
</feature>
<feature type="transmembrane region" description="Helical" evidence="10">
    <location>
        <begin position="30"/>
        <end position="49"/>
    </location>
</feature>
<feature type="domain" description="MrpA C-terminal/MbhD" evidence="13">
    <location>
        <begin position="613"/>
        <end position="677"/>
    </location>
</feature>
<evidence type="ECO:0000256" key="6">
    <source>
        <dbReference type="ARBA" id="ARBA00022989"/>
    </source>
</evidence>
<evidence type="ECO:0000256" key="10">
    <source>
        <dbReference type="SAM" id="Phobius"/>
    </source>
</evidence>
<keyword evidence="16" id="KW-1185">Reference proteome</keyword>
<evidence type="ECO:0000313" key="15">
    <source>
        <dbReference type="EMBL" id="MFD1185093.1"/>
    </source>
</evidence>
<evidence type="ECO:0000259" key="12">
    <source>
        <dbReference type="Pfam" id="PF00662"/>
    </source>
</evidence>
<protein>
    <submittedName>
        <fullName evidence="15">Hydrogen gas-evolving membrane-bound hydrogenase subunit E</fullName>
    </submittedName>
</protein>
<feature type="transmembrane region" description="Helical" evidence="10">
    <location>
        <begin position="296"/>
        <end position="317"/>
    </location>
</feature>
<feature type="transmembrane region" description="Helical" evidence="10">
    <location>
        <begin position="604"/>
        <end position="622"/>
    </location>
</feature>
<dbReference type="Proteomes" id="UP001597094">
    <property type="component" value="Unassembled WGS sequence"/>
</dbReference>
<feature type="transmembrane region" description="Helical" evidence="10">
    <location>
        <begin position="655"/>
        <end position="676"/>
    </location>
</feature>
<evidence type="ECO:0000256" key="5">
    <source>
        <dbReference type="ARBA" id="ARBA00022692"/>
    </source>
</evidence>
<feature type="transmembrane region" description="Helical" evidence="10">
    <location>
        <begin position="70"/>
        <end position="95"/>
    </location>
</feature>
<dbReference type="InterPro" id="IPR001516">
    <property type="entry name" value="Proton_antipo_N"/>
</dbReference>
<keyword evidence="2" id="KW-0813">Transport</keyword>
<organism evidence="15 16">
    <name type="scientific">Pontibacter rugosus</name>
    <dbReference type="NCBI Taxonomy" id="1745966"/>
    <lineage>
        <taxon>Bacteria</taxon>
        <taxon>Pseudomonadati</taxon>
        <taxon>Bacteroidota</taxon>
        <taxon>Cytophagia</taxon>
        <taxon>Cytophagales</taxon>
        <taxon>Hymenobacteraceae</taxon>
        <taxon>Pontibacter</taxon>
    </lineage>
</organism>
<sequence>MLLSILVGLVLAFAAPLLYRALGKFTVVPMVLLPAGLFTYFCTHISAVLEGSPVVQVHRWVPSLGINLQFTLDGLSLFFALLISSFGVLIMAYAGAYLKGNEQLGRFYLYLTMFMTAMLGVVLSSNVLALLIFWELTSISSYLLISFKHKDKVARASALQALLITNGGGLCLMAGLILLGIAGNNTYSFAELLQLRPELLQHELYIPIIVLLMLGAFTKSAQFPFHIWLPNAMAAPTPVSAYLHSATMVKAGIYLLARFSPMLGGTEAWNYTIMAVGATTAVVGAFLALQQLDLKAILAYTTISALGSLVTLIGIGSTFALEAMLVFLLAHALYKGALFMLAGTVDVATGTRDTTKLHLLGKRMPLVSVAAILAALSMAGMIPFFGFIGKELLYEGAFEAPAFAVPLTVAIVFSGIAFVAVAIRLSYGIFFRQSASEATEIKLHPVLGLWLPPLLLGILGLVFGLLPNFSVTPILNAAAGSIATNQQEELHLALWHGFNPILLLTILTLVLGTAFYFLTEKFTSWPVHLERIYSIGPGELYHKVQRLAARGARGLTTQVQTGSLHAYVAVIIITFILLVAGAIWQESLYAVITVDTMLSAFGNIRLNEYILILLIVPATLFVCKTDSRLIAITTLSMVGYAIALAYIFFGAPDLAATQFLIETLTAVLFVLVLHKLPTLKPVIKYKTNYAYITLSGIFGFTMAYVLVLVRQYPLTSELKAYYGATSWLEAKGRNIVNVILVDFRAFDTLGEITVLAVAAIGIFSLLKLYPEKGDQL</sequence>
<feature type="domain" description="MrpA C-terminal/MbhE" evidence="14">
    <location>
        <begin position="694"/>
        <end position="769"/>
    </location>
</feature>
<reference evidence="16" key="1">
    <citation type="journal article" date="2019" name="Int. J. Syst. Evol. Microbiol.">
        <title>The Global Catalogue of Microorganisms (GCM) 10K type strain sequencing project: providing services to taxonomists for standard genome sequencing and annotation.</title>
        <authorList>
            <consortium name="The Broad Institute Genomics Platform"/>
            <consortium name="The Broad Institute Genome Sequencing Center for Infectious Disease"/>
            <person name="Wu L."/>
            <person name="Ma J."/>
        </authorList>
    </citation>
    <scope>NUCLEOTIDE SEQUENCE [LARGE SCALE GENOMIC DNA]</scope>
    <source>
        <strain evidence="16">JCM 31319</strain>
    </source>
</reference>
<feature type="domain" description="NADH-Ubiquinone oxidoreductase (complex I) chain 5 N-terminal" evidence="12">
    <location>
        <begin position="63"/>
        <end position="108"/>
    </location>
</feature>
<feature type="transmembrane region" description="Helical" evidence="10">
    <location>
        <begin position="400"/>
        <end position="425"/>
    </location>
</feature>
<dbReference type="InterPro" id="IPR050616">
    <property type="entry name" value="CPA3_Na-H_Antiporter_A"/>
</dbReference>
<evidence type="ECO:0000256" key="7">
    <source>
        <dbReference type="ARBA" id="ARBA00023065"/>
    </source>
</evidence>
<dbReference type="PRINTS" id="PR01434">
    <property type="entry name" value="NADHDHGNASE5"/>
</dbReference>
<keyword evidence="5 9" id="KW-0812">Transmembrane</keyword>
<feature type="transmembrane region" description="Helical" evidence="10">
    <location>
        <begin position="752"/>
        <end position="769"/>
    </location>
</feature>